<keyword evidence="2 9" id="KW-0479">Metal-binding</keyword>
<evidence type="ECO:0000256" key="6">
    <source>
        <dbReference type="ARBA" id="ARBA00023125"/>
    </source>
</evidence>
<feature type="binding site" evidence="9">
    <location>
        <position position="52"/>
    </location>
    <ligand>
        <name>Zn(2+)</name>
        <dbReference type="ChEBI" id="CHEBI:29105"/>
        <label>1</label>
    </ligand>
</feature>
<evidence type="ECO:0000259" key="12">
    <source>
        <dbReference type="PROSITE" id="PS51141"/>
    </source>
</evidence>
<evidence type="ECO:0000256" key="3">
    <source>
        <dbReference type="ARBA" id="ARBA00022771"/>
    </source>
</evidence>
<feature type="binding site" evidence="9">
    <location>
        <position position="96"/>
    </location>
    <ligand>
        <name>Zn(2+)</name>
        <dbReference type="ChEBI" id="CHEBI:29105"/>
        <label>2</label>
    </ligand>
</feature>
<feature type="binding site" evidence="9">
    <location>
        <position position="100"/>
    </location>
    <ligand>
        <name>Zn(2+)</name>
        <dbReference type="ChEBI" id="CHEBI:29105"/>
        <label>2</label>
    </ligand>
</feature>
<keyword evidence="8" id="KW-0539">Nucleus</keyword>
<accession>A0A565BLF0</accession>
<feature type="binding site" evidence="9">
    <location>
        <position position="57"/>
    </location>
    <ligand>
        <name>Zn(2+)</name>
        <dbReference type="ChEBI" id="CHEBI:29105"/>
        <label>1</label>
    </ligand>
</feature>
<dbReference type="FunFam" id="4.10.1100.10:FF:000001">
    <property type="entry name" value="Squamosa promoter-binding-like protein 14"/>
    <property type="match status" value="1"/>
</dbReference>
<dbReference type="GO" id="GO:0009908">
    <property type="term" value="P:flower development"/>
    <property type="evidence" value="ECO:0007669"/>
    <property type="project" value="InterPro"/>
</dbReference>
<keyword evidence="14" id="KW-1185">Reference proteome</keyword>
<evidence type="ECO:0000256" key="11">
    <source>
        <dbReference type="SAM" id="MobiDB-lite"/>
    </source>
</evidence>
<protein>
    <recommendedName>
        <fullName evidence="12">SBP-type domain-containing protein</fullName>
    </recommendedName>
</protein>
<dbReference type="InterPro" id="IPR036893">
    <property type="entry name" value="SBP_sf"/>
</dbReference>
<dbReference type="InterPro" id="IPR044817">
    <property type="entry name" value="SBP-like"/>
</dbReference>
<evidence type="ECO:0000256" key="4">
    <source>
        <dbReference type="ARBA" id="ARBA00022833"/>
    </source>
</evidence>
<dbReference type="PANTHER" id="PTHR31251">
    <property type="entry name" value="SQUAMOSA PROMOTER-BINDING-LIKE PROTEIN 4"/>
    <property type="match status" value="1"/>
</dbReference>
<dbReference type="GO" id="GO:0003700">
    <property type="term" value="F:DNA-binding transcription factor activity"/>
    <property type="evidence" value="ECO:0007669"/>
    <property type="project" value="InterPro"/>
</dbReference>
<keyword evidence="5" id="KW-0805">Transcription regulation</keyword>
<feature type="binding site" evidence="9">
    <location>
        <position position="74"/>
    </location>
    <ligand>
        <name>Zn(2+)</name>
        <dbReference type="ChEBI" id="CHEBI:29105"/>
        <label>1</label>
    </ligand>
</feature>
<dbReference type="PIRSF" id="PIRSF037575">
    <property type="entry name" value="SBP"/>
    <property type="match status" value="1"/>
</dbReference>
<dbReference type="EMBL" id="CABITT030000004">
    <property type="protein sequence ID" value="VVB02029.1"/>
    <property type="molecule type" value="Genomic_DNA"/>
</dbReference>
<keyword evidence="3 10" id="KW-0863">Zinc-finger</keyword>
<evidence type="ECO:0000256" key="7">
    <source>
        <dbReference type="ARBA" id="ARBA00023163"/>
    </source>
</evidence>
<dbReference type="Proteomes" id="UP000489600">
    <property type="component" value="Unassembled WGS sequence"/>
</dbReference>
<feature type="binding site" evidence="9">
    <location>
        <position position="77"/>
    </location>
    <ligand>
        <name>Zn(2+)</name>
        <dbReference type="ChEBI" id="CHEBI:29105"/>
        <label>1</label>
    </ligand>
</feature>
<name>A0A565BLF0_9BRAS</name>
<keyword evidence="4 9" id="KW-0862">Zinc</keyword>
<evidence type="ECO:0000256" key="8">
    <source>
        <dbReference type="ARBA" id="ARBA00023242"/>
    </source>
</evidence>
<reference evidence="13" key="1">
    <citation type="submission" date="2019-07" db="EMBL/GenBank/DDBJ databases">
        <authorList>
            <person name="Dittberner H."/>
        </authorList>
    </citation>
    <scope>NUCLEOTIDE SEQUENCE [LARGE SCALE GENOMIC DNA]</scope>
</reference>
<feature type="compositionally biased region" description="Acidic residues" evidence="11">
    <location>
        <begin position="17"/>
        <end position="33"/>
    </location>
</feature>
<feature type="compositionally biased region" description="Basic and acidic residues" evidence="11">
    <location>
        <begin position="1"/>
        <end position="16"/>
    </location>
</feature>
<dbReference type="PROSITE" id="PS51141">
    <property type="entry name" value="ZF_SBP"/>
    <property type="match status" value="1"/>
</dbReference>
<dbReference type="AlphaFoldDB" id="A0A565BLF0"/>
<comment type="cofactor">
    <cofactor evidence="9">
        <name>Zn(2+)</name>
        <dbReference type="ChEBI" id="CHEBI:29105"/>
    </cofactor>
    <text evidence="9">Binds 2 Zn(2+) ions per subunit.</text>
</comment>
<evidence type="ECO:0000256" key="1">
    <source>
        <dbReference type="ARBA" id="ARBA00004123"/>
    </source>
</evidence>
<feature type="domain" description="SBP-type" evidence="12">
    <location>
        <begin position="49"/>
        <end position="126"/>
    </location>
</feature>
<dbReference type="Pfam" id="PF03110">
    <property type="entry name" value="SBP"/>
    <property type="match status" value="1"/>
</dbReference>
<keyword evidence="7" id="KW-0804">Transcription</keyword>
<dbReference type="InterPro" id="IPR017238">
    <property type="entry name" value="SBP_fam"/>
</dbReference>
<organism evidence="13 14">
    <name type="scientific">Arabis nemorensis</name>
    <dbReference type="NCBI Taxonomy" id="586526"/>
    <lineage>
        <taxon>Eukaryota</taxon>
        <taxon>Viridiplantae</taxon>
        <taxon>Streptophyta</taxon>
        <taxon>Embryophyta</taxon>
        <taxon>Tracheophyta</taxon>
        <taxon>Spermatophyta</taxon>
        <taxon>Magnoliopsida</taxon>
        <taxon>eudicotyledons</taxon>
        <taxon>Gunneridae</taxon>
        <taxon>Pentapetalae</taxon>
        <taxon>rosids</taxon>
        <taxon>malvids</taxon>
        <taxon>Brassicales</taxon>
        <taxon>Brassicaceae</taxon>
        <taxon>Arabideae</taxon>
        <taxon>Arabis</taxon>
    </lineage>
</organism>
<feature type="binding site" evidence="9">
    <location>
        <position position="112"/>
    </location>
    <ligand>
        <name>Zn(2+)</name>
        <dbReference type="ChEBI" id="CHEBI:29105"/>
        <label>2</label>
    </ligand>
</feature>
<proteinExistence type="predicted"/>
<feature type="region of interest" description="Disordered" evidence="11">
    <location>
        <begin position="1"/>
        <end position="53"/>
    </location>
</feature>
<dbReference type="Gene3D" id="4.10.1100.10">
    <property type="entry name" value="Transcription factor, SBP-box domain"/>
    <property type="match status" value="1"/>
</dbReference>
<keyword evidence="6" id="KW-0238">DNA-binding</keyword>
<dbReference type="GO" id="GO:0005634">
    <property type="term" value="C:nucleus"/>
    <property type="evidence" value="ECO:0007669"/>
    <property type="project" value="UniProtKB-SubCell"/>
</dbReference>
<evidence type="ECO:0000313" key="13">
    <source>
        <dbReference type="EMBL" id="VVB02029.1"/>
    </source>
</evidence>
<dbReference type="GO" id="GO:0008270">
    <property type="term" value="F:zinc ion binding"/>
    <property type="evidence" value="ECO:0007669"/>
    <property type="project" value="UniProtKB-KW"/>
</dbReference>
<evidence type="ECO:0000256" key="10">
    <source>
        <dbReference type="PROSITE-ProRule" id="PRU00470"/>
    </source>
</evidence>
<sequence length="130" mass="15148">MSMGRSKAEGKRSLREMDEEEEEDDDTLEEEEAFEKKQKGKSTTSSSSHGVCQVENCSVDMSTAKRYHKRHRVCEVHAKAPFVRISGLHQRFCQQCSRFHELGEFDEAKRSCRRRLAGHNERRRKSANEE</sequence>
<gene>
    <name evidence="13" type="ORF">ANE_LOCUS12473</name>
</gene>
<evidence type="ECO:0000313" key="14">
    <source>
        <dbReference type="Proteomes" id="UP000489600"/>
    </source>
</evidence>
<feature type="binding site" evidence="9">
    <location>
        <position position="93"/>
    </location>
    <ligand>
        <name>Zn(2+)</name>
        <dbReference type="ChEBI" id="CHEBI:29105"/>
        <label>2</label>
    </ligand>
</feature>
<evidence type="ECO:0000256" key="9">
    <source>
        <dbReference type="PIRSR" id="PIRSR037575-1"/>
    </source>
</evidence>
<dbReference type="GO" id="GO:0003677">
    <property type="term" value="F:DNA binding"/>
    <property type="evidence" value="ECO:0007669"/>
    <property type="project" value="UniProtKB-KW"/>
</dbReference>
<dbReference type="InterPro" id="IPR004333">
    <property type="entry name" value="SBP_dom"/>
</dbReference>
<evidence type="ECO:0000256" key="2">
    <source>
        <dbReference type="ARBA" id="ARBA00022723"/>
    </source>
</evidence>
<comment type="caution">
    <text evidence="13">The sequence shown here is derived from an EMBL/GenBank/DDBJ whole genome shotgun (WGS) entry which is preliminary data.</text>
</comment>
<dbReference type="SUPFAM" id="SSF103612">
    <property type="entry name" value="SBT domain"/>
    <property type="match status" value="1"/>
</dbReference>
<evidence type="ECO:0000256" key="5">
    <source>
        <dbReference type="ARBA" id="ARBA00023015"/>
    </source>
</evidence>
<dbReference type="PANTHER" id="PTHR31251:SF212">
    <property type="entry name" value="SQUAMOSA PROMOTER-BINDING-LIKE PROTEIN 3"/>
    <property type="match status" value="1"/>
</dbReference>
<dbReference type="OrthoDB" id="514967at2759"/>
<comment type="subcellular location">
    <subcellularLocation>
        <location evidence="1">Nucleus</location>
    </subcellularLocation>
</comment>